<dbReference type="AlphaFoldDB" id="A0A383CDC5"/>
<reference evidence="1" key="1">
    <citation type="submission" date="2018-05" db="EMBL/GenBank/DDBJ databases">
        <authorList>
            <person name="Lanie J.A."/>
            <person name="Ng W.-L."/>
            <person name="Kazmierczak K.M."/>
            <person name="Andrzejewski T.M."/>
            <person name="Davidsen T.M."/>
            <person name="Wayne K.J."/>
            <person name="Tettelin H."/>
            <person name="Glass J.I."/>
            <person name="Rusch D."/>
            <person name="Podicherti R."/>
            <person name="Tsui H.-C.T."/>
            <person name="Winkler M.E."/>
        </authorList>
    </citation>
    <scope>NUCLEOTIDE SEQUENCE</scope>
</reference>
<name>A0A383CDC5_9ZZZZ</name>
<protein>
    <submittedName>
        <fullName evidence="1">Uncharacterized protein</fullName>
    </submittedName>
</protein>
<organism evidence="1">
    <name type="scientific">marine metagenome</name>
    <dbReference type="NCBI Taxonomy" id="408172"/>
    <lineage>
        <taxon>unclassified sequences</taxon>
        <taxon>metagenomes</taxon>
        <taxon>ecological metagenomes</taxon>
    </lineage>
</organism>
<proteinExistence type="predicted"/>
<gene>
    <name evidence="1" type="ORF">METZ01_LOCUS483230</name>
</gene>
<dbReference type="EMBL" id="UINC01208022">
    <property type="protein sequence ID" value="SVE30376.1"/>
    <property type="molecule type" value="Genomic_DNA"/>
</dbReference>
<evidence type="ECO:0000313" key="1">
    <source>
        <dbReference type="EMBL" id="SVE30376.1"/>
    </source>
</evidence>
<accession>A0A383CDC5</accession>
<feature type="non-terminal residue" evidence="1">
    <location>
        <position position="1"/>
    </location>
</feature>
<sequence length="64" mass="7038">PGVSQNTVVRNGVESFINGLLDHFFIQFVQDIVRWLEVPAVGGEHEFFPEPVTGKADAIVTVDV</sequence>